<keyword evidence="3" id="KW-1185">Reference proteome</keyword>
<gene>
    <name evidence="2" type="ORF">BTO13_04570</name>
</gene>
<dbReference type="AlphaFoldDB" id="A0A2S7WB08"/>
<dbReference type="PANTHER" id="PTHR21666">
    <property type="entry name" value="PEPTIDASE-RELATED"/>
    <property type="match status" value="1"/>
</dbReference>
<evidence type="ECO:0000259" key="1">
    <source>
        <dbReference type="Pfam" id="PF01551"/>
    </source>
</evidence>
<dbReference type="CDD" id="cd12797">
    <property type="entry name" value="M23_peptidase"/>
    <property type="match status" value="1"/>
</dbReference>
<proteinExistence type="predicted"/>
<dbReference type="Proteomes" id="UP000237608">
    <property type="component" value="Unassembled WGS sequence"/>
</dbReference>
<evidence type="ECO:0000313" key="3">
    <source>
        <dbReference type="Proteomes" id="UP000237608"/>
    </source>
</evidence>
<dbReference type="GO" id="GO:0004222">
    <property type="term" value="F:metalloendopeptidase activity"/>
    <property type="evidence" value="ECO:0007669"/>
    <property type="project" value="TreeGrafter"/>
</dbReference>
<dbReference type="RefSeq" id="WP_105045725.1">
    <property type="nucleotide sequence ID" value="NZ_CP150662.1"/>
</dbReference>
<dbReference type="SUPFAM" id="SSF51261">
    <property type="entry name" value="Duplicated hybrid motif"/>
    <property type="match status" value="1"/>
</dbReference>
<protein>
    <submittedName>
        <fullName evidence="2">Peptidase M23</fullName>
    </submittedName>
</protein>
<accession>A0A2S7WB08</accession>
<evidence type="ECO:0000313" key="2">
    <source>
        <dbReference type="EMBL" id="PQJ74576.1"/>
    </source>
</evidence>
<dbReference type="PANTHER" id="PTHR21666:SF285">
    <property type="entry name" value="M23 FAMILY METALLOPEPTIDASE"/>
    <property type="match status" value="1"/>
</dbReference>
<dbReference type="InterPro" id="IPR011055">
    <property type="entry name" value="Dup_hybrid_motif"/>
</dbReference>
<organism evidence="2 3">
    <name type="scientific">Polaribacter gangjinensis</name>
    <dbReference type="NCBI Taxonomy" id="574710"/>
    <lineage>
        <taxon>Bacteria</taxon>
        <taxon>Pseudomonadati</taxon>
        <taxon>Bacteroidota</taxon>
        <taxon>Flavobacteriia</taxon>
        <taxon>Flavobacteriales</taxon>
        <taxon>Flavobacteriaceae</taxon>
    </lineage>
</organism>
<dbReference type="Gene3D" id="2.70.70.10">
    <property type="entry name" value="Glucose Permease (Domain IIA)"/>
    <property type="match status" value="1"/>
</dbReference>
<dbReference type="OrthoDB" id="9810477at2"/>
<dbReference type="EMBL" id="MSCL01000001">
    <property type="protein sequence ID" value="PQJ74576.1"/>
    <property type="molecule type" value="Genomic_DNA"/>
</dbReference>
<sequence length="567" mass="65240">MRKILFTFVLFSYFFGICQAPYPKDYFQSPLKIPIILSGSFGELRNNHFHSGLDIKTQGIEGLEVLAAAEGYISRIKVSQFGYGKSIYITHPNGFTSVYAHLSKFAPKIEAYLKSIQYQKECYEIEETRLKEDSFPIKKGELIAFSGDTGGSGGPHLHFEIRDTESEKIINPLLFGIAINDSIPPIFQSVKVFALNNNSHINHQNNSFQLSVKKIANNNYITDKIMANNTIGFGVEVFDKSNDTYNKLGIQSLEMFVNGKRFYHHDLQSFSFDESKFINLHIDYEHFKKYKTRFQKTFIDSVNTLSTYKDLIDFGKINIEKDLNYTVSIIAKDFYGNESTLKIPVIGKETESILSQKNYTTSFKIVAKKFHKFSLNGVTVAFPKSTFYSDTYLDFKVENGIAKIYPQTIPLNDQFTLTFDVSKYSDEEKKQLYIANIDYPKYPRYQYTRKRDSTFFTTTKYLGNYTLATDNQKPKIQLLYVKDGQWISNSETLKVKISDIGSGIDTYRATLNDEWILMEYNHKTGILTYDFTDKVLVGSKHLFKIVVYDNVGNTNELSVTFFKKQVN</sequence>
<name>A0A2S7WB08_9FLAO</name>
<dbReference type="InterPro" id="IPR050570">
    <property type="entry name" value="Cell_wall_metabolism_enzyme"/>
</dbReference>
<reference evidence="2 3" key="1">
    <citation type="submission" date="2016-12" db="EMBL/GenBank/DDBJ databases">
        <title>Trade-off between light-utilization and light-protection in marine flavobacteria.</title>
        <authorList>
            <person name="Kumagai Y."/>
            <person name="Yoshizawa S."/>
            <person name="Kogure K."/>
            <person name="Iwasaki W."/>
        </authorList>
    </citation>
    <scope>NUCLEOTIDE SEQUENCE [LARGE SCALE GENOMIC DNA]</scope>
    <source>
        <strain evidence="2 3">KCTC 22729</strain>
    </source>
</reference>
<dbReference type="InterPro" id="IPR016047">
    <property type="entry name" value="M23ase_b-sheet_dom"/>
</dbReference>
<dbReference type="Pfam" id="PF01551">
    <property type="entry name" value="Peptidase_M23"/>
    <property type="match status" value="1"/>
</dbReference>
<comment type="caution">
    <text evidence="2">The sequence shown here is derived from an EMBL/GenBank/DDBJ whole genome shotgun (WGS) entry which is preliminary data.</text>
</comment>
<feature type="domain" description="M23ase beta-sheet core" evidence="1">
    <location>
        <begin position="49"/>
        <end position="107"/>
    </location>
</feature>